<reference evidence="1" key="1">
    <citation type="submission" date="2019-07" db="EMBL/GenBank/DDBJ databases">
        <title>Annotation for the trematode Paragonimus miyazaki's.</title>
        <authorList>
            <person name="Choi Y.-J."/>
        </authorList>
    </citation>
    <scope>NUCLEOTIDE SEQUENCE</scope>
    <source>
        <strain evidence="1">Japan</strain>
    </source>
</reference>
<comment type="caution">
    <text evidence="1">The sequence shown here is derived from an EMBL/GenBank/DDBJ whole genome shotgun (WGS) entry which is preliminary data.</text>
</comment>
<dbReference type="EMBL" id="JTDE01004962">
    <property type="protein sequence ID" value="KAF7252185.1"/>
    <property type="molecule type" value="Genomic_DNA"/>
</dbReference>
<sequence length="168" mass="18775">MENVVMQNVRIREELHALRLEVNALRFQHAAAGPSTTQLFPVRLLMQTVEDMQLLKVKLEDAALYKKLLIFLTSVGGTSIGECTRNVMKTLKTDDVAKNINWRGANNRMSIACTPLATAIVESVMKKGYHGVSHADGKMTIQRWIQKAKLSVVREVDYNNADVSAFTS</sequence>
<dbReference type="AlphaFoldDB" id="A0A8S9YNQ7"/>
<name>A0A8S9YNQ7_9TREM</name>
<dbReference type="OrthoDB" id="6278526at2759"/>
<evidence type="ECO:0008006" key="3">
    <source>
        <dbReference type="Google" id="ProtNLM"/>
    </source>
</evidence>
<keyword evidence="2" id="KW-1185">Reference proteome</keyword>
<evidence type="ECO:0000313" key="1">
    <source>
        <dbReference type="EMBL" id="KAF7252185.1"/>
    </source>
</evidence>
<dbReference type="Proteomes" id="UP000822476">
    <property type="component" value="Unassembled WGS sequence"/>
</dbReference>
<evidence type="ECO:0000313" key="2">
    <source>
        <dbReference type="Proteomes" id="UP000822476"/>
    </source>
</evidence>
<proteinExistence type="predicted"/>
<accession>A0A8S9YNQ7</accession>
<gene>
    <name evidence="1" type="ORF">EG68_08469</name>
</gene>
<protein>
    <recommendedName>
        <fullName evidence="3">DUF4806 domain-containing protein</fullName>
    </recommendedName>
</protein>
<dbReference type="PANTHER" id="PTHR34153">
    <property type="entry name" value="SI:CH211-262H13.3-RELATED-RELATED"/>
    <property type="match status" value="1"/>
</dbReference>
<dbReference type="PANTHER" id="PTHR34153:SF2">
    <property type="entry name" value="SI:CH211-262H13.3-RELATED"/>
    <property type="match status" value="1"/>
</dbReference>
<organism evidence="1 2">
    <name type="scientific">Paragonimus skrjabini miyazakii</name>
    <dbReference type="NCBI Taxonomy" id="59628"/>
    <lineage>
        <taxon>Eukaryota</taxon>
        <taxon>Metazoa</taxon>
        <taxon>Spiralia</taxon>
        <taxon>Lophotrochozoa</taxon>
        <taxon>Platyhelminthes</taxon>
        <taxon>Trematoda</taxon>
        <taxon>Digenea</taxon>
        <taxon>Plagiorchiida</taxon>
        <taxon>Troglotremata</taxon>
        <taxon>Troglotrematidae</taxon>
        <taxon>Paragonimus</taxon>
    </lineage>
</organism>